<dbReference type="KEGG" id="psym:J1N51_09680"/>
<dbReference type="InterPro" id="IPR026026">
    <property type="entry name" value="HIT_Hint"/>
</dbReference>
<comment type="caution">
    <text evidence="1">Lacks conserved residue(s) required for the propagation of feature annotation.</text>
</comment>
<evidence type="ECO:0000313" key="4">
    <source>
        <dbReference type="Proteomes" id="UP000682739"/>
    </source>
</evidence>
<dbReference type="GO" id="GO:0003824">
    <property type="term" value="F:catalytic activity"/>
    <property type="evidence" value="ECO:0007669"/>
    <property type="project" value="InterPro"/>
</dbReference>
<dbReference type="SUPFAM" id="SSF54197">
    <property type="entry name" value="HIT-like"/>
    <property type="match status" value="1"/>
</dbReference>
<dbReference type="RefSeq" id="WP_208830803.1">
    <property type="nucleotide sequence ID" value="NZ_CP072110.1"/>
</dbReference>
<organism evidence="3 4">
    <name type="scientific">Psychrosphaera ytuae</name>
    <dbReference type="NCBI Taxonomy" id="2820710"/>
    <lineage>
        <taxon>Bacteria</taxon>
        <taxon>Pseudomonadati</taxon>
        <taxon>Pseudomonadota</taxon>
        <taxon>Gammaproteobacteria</taxon>
        <taxon>Alteromonadales</taxon>
        <taxon>Pseudoalteromonadaceae</taxon>
        <taxon>Psychrosphaera</taxon>
    </lineage>
</organism>
<dbReference type="Proteomes" id="UP000682739">
    <property type="component" value="Chromosome"/>
</dbReference>
<evidence type="ECO:0000313" key="3">
    <source>
        <dbReference type="EMBL" id="QTH63016.1"/>
    </source>
</evidence>
<name>A0A975HHB9_9GAMM</name>
<gene>
    <name evidence="3" type="ORF">J1N51_09680</name>
</gene>
<keyword evidence="4" id="KW-1185">Reference proteome</keyword>
<dbReference type="InterPro" id="IPR011146">
    <property type="entry name" value="HIT-like"/>
</dbReference>
<feature type="domain" description="HIT" evidence="2">
    <location>
        <begin position="1"/>
        <end position="108"/>
    </location>
</feature>
<proteinExistence type="predicted"/>
<dbReference type="Pfam" id="PF01230">
    <property type="entry name" value="HIT"/>
    <property type="match status" value="1"/>
</dbReference>
<dbReference type="AlphaFoldDB" id="A0A975HHB9"/>
<sequence>MFQLDTRIERDSILLTKLPLCQLRLQNDQRYPWLVLVPEAVDEHGQTVTEVHDLSERDASQLLKESNAVAEVLKKVTGCKKINIANLGNVVEQLHWHIVARNENDITWPGPIWGVGNAIPWDEKKRHQLVVSLLESLSQKGFKPSGN</sequence>
<dbReference type="EMBL" id="CP072110">
    <property type="protein sequence ID" value="QTH63016.1"/>
    <property type="molecule type" value="Genomic_DNA"/>
</dbReference>
<dbReference type="PROSITE" id="PS51084">
    <property type="entry name" value="HIT_2"/>
    <property type="match status" value="1"/>
</dbReference>
<dbReference type="Gene3D" id="3.30.428.10">
    <property type="entry name" value="HIT-like"/>
    <property type="match status" value="1"/>
</dbReference>
<dbReference type="InterPro" id="IPR036265">
    <property type="entry name" value="HIT-like_sf"/>
</dbReference>
<dbReference type="PIRSF" id="PIRSF000714">
    <property type="entry name" value="HIT"/>
    <property type="match status" value="1"/>
</dbReference>
<protein>
    <submittedName>
        <fullName evidence="3">HIT domain-containing protein</fullName>
    </submittedName>
</protein>
<evidence type="ECO:0000259" key="2">
    <source>
        <dbReference type="PROSITE" id="PS51084"/>
    </source>
</evidence>
<accession>A0A975HHB9</accession>
<reference evidence="3" key="1">
    <citation type="submission" date="2021-03" db="EMBL/GenBank/DDBJ databases">
        <title>Description of Psychrosphaera ytuae sp. nov. isolated from deep sea sediment of South China Sea.</title>
        <authorList>
            <person name="Zhang J."/>
            <person name="Xu X.-D."/>
        </authorList>
    </citation>
    <scope>NUCLEOTIDE SEQUENCE</scope>
    <source>
        <strain evidence="3">MTZ26</strain>
    </source>
</reference>
<evidence type="ECO:0000256" key="1">
    <source>
        <dbReference type="PROSITE-ProRule" id="PRU00464"/>
    </source>
</evidence>